<dbReference type="InterPro" id="IPR009044">
    <property type="entry name" value="ssDNA-bd_transcriptional_reg"/>
</dbReference>
<feature type="compositionally biased region" description="Basic and acidic residues" evidence="7">
    <location>
        <begin position="163"/>
        <end position="176"/>
    </location>
</feature>
<dbReference type="GO" id="GO:0071444">
    <property type="term" value="P:cellular response to pheromone"/>
    <property type="evidence" value="ECO:0007669"/>
    <property type="project" value="EnsemblFungi"/>
</dbReference>
<dbReference type="GO" id="GO:0005667">
    <property type="term" value="C:transcription regulator complex"/>
    <property type="evidence" value="ECO:0000318"/>
    <property type="project" value="GO_Central"/>
</dbReference>
<dbReference type="KEGG" id="ago:AGOS_ABR093C"/>
<dbReference type="InParanoid" id="Q75DD4"/>
<dbReference type="eggNOG" id="KOG2712">
    <property type="taxonomic scope" value="Eukaryota"/>
</dbReference>
<evidence type="ECO:0000256" key="1">
    <source>
        <dbReference type="ARBA" id="ARBA00004123"/>
    </source>
</evidence>
<comment type="similarity">
    <text evidence="2">Belongs to the transcriptional coactivator PC4 family.</text>
</comment>
<dbReference type="RefSeq" id="NP_983039.2">
    <property type="nucleotide sequence ID" value="NM_208392.2"/>
</dbReference>
<dbReference type="GO" id="GO:0006972">
    <property type="term" value="P:hyperosmotic response"/>
    <property type="evidence" value="ECO:0007669"/>
    <property type="project" value="EnsemblFungi"/>
</dbReference>
<dbReference type="InterPro" id="IPR045125">
    <property type="entry name" value="Sub1/Tcp4-like"/>
</dbReference>
<evidence type="ECO:0000256" key="2">
    <source>
        <dbReference type="ARBA" id="ARBA00009001"/>
    </source>
</evidence>
<dbReference type="GO" id="GO:0006369">
    <property type="term" value="P:termination of RNA polymerase II transcription"/>
    <property type="evidence" value="ECO:0007669"/>
    <property type="project" value="EnsemblFungi"/>
</dbReference>
<keyword evidence="3" id="KW-0805">Transcription regulation</keyword>
<protein>
    <submittedName>
        <fullName evidence="9">ABR093Cp</fullName>
    </submittedName>
</protein>
<organism evidence="9 10">
    <name type="scientific">Eremothecium gossypii (strain ATCC 10895 / CBS 109.51 / FGSC 9923 / NRRL Y-1056)</name>
    <name type="common">Yeast</name>
    <name type="synonym">Ashbya gossypii</name>
    <dbReference type="NCBI Taxonomy" id="284811"/>
    <lineage>
        <taxon>Eukaryota</taxon>
        <taxon>Fungi</taxon>
        <taxon>Dikarya</taxon>
        <taxon>Ascomycota</taxon>
        <taxon>Saccharomycotina</taxon>
        <taxon>Saccharomycetes</taxon>
        <taxon>Saccharomycetales</taxon>
        <taxon>Saccharomycetaceae</taxon>
        <taxon>Eremothecium</taxon>
    </lineage>
</organism>
<comment type="subcellular location">
    <subcellularLocation>
        <location evidence="1">Nucleus</location>
    </subcellularLocation>
</comment>
<name>Q75DD4_EREGS</name>
<feature type="region of interest" description="Disordered" evidence="7">
    <location>
        <begin position="114"/>
        <end position="214"/>
    </location>
</feature>
<keyword evidence="4" id="KW-0238">DNA-binding</keyword>
<sequence>MSFNSFPSNQLYGAHRYSSAYNAVAVPDSGPGAGRYRKRKTQEAAEDNVFFELGKNKRVTVRQFRNINLVDIREYYQESATGEMKPGKKGISLTEEQYDELLQHRGQIDEALRSFGSARRRSPPAEPARAEPVRELEPNKKTRIERREKARKRERMPANPRLDNPRLDNPRLDDACPPRPAAHDDDDLNSSDEDFAQALESEVRRRDEDISEEE</sequence>
<dbReference type="STRING" id="284811.Q75DD4"/>
<reference evidence="9 10" key="1">
    <citation type="journal article" date="2004" name="Science">
        <title>The Ashbya gossypii genome as a tool for mapping the ancient Saccharomyces cerevisiae genome.</title>
        <authorList>
            <person name="Dietrich F.S."/>
            <person name="Voegeli S."/>
            <person name="Brachat S."/>
            <person name="Lerch A."/>
            <person name="Gates K."/>
            <person name="Steiner S."/>
            <person name="Mohr C."/>
            <person name="Pohlmann R."/>
            <person name="Luedi P."/>
            <person name="Choi S."/>
            <person name="Wing R.A."/>
            <person name="Flavier A."/>
            <person name="Gaffney T.D."/>
            <person name="Philippsen P."/>
        </authorList>
    </citation>
    <scope>NUCLEOTIDE SEQUENCE [LARGE SCALE GENOMIC DNA]</scope>
    <source>
        <strain evidence="10">ATCC 10895 / CBS 109.51 / FGSC 9923 / NRRL Y-1056</strain>
    </source>
</reference>
<dbReference type="Gene3D" id="2.30.31.10">
    <property type="entry name" value="Transcriptional Coactivator Pc4, Chain A"/>
    <property type="match status" value="1"/>
</dbReference>
<dbReference type="GO" id="GO:0075297">
    <property type="term" value="P:negative regulation of ascospore formation"/>
    <property type="evidence" value="ECO:0007669"/>
    <property type="project" value="EnsemblFungi"/>
</dbReference>
<evidence type="ECO:0000313" key="9">
    <source>
        <dbReference type="EMBL" id="AAS50863.2"/>
    </source>
</evidence>
<gene>
    <name evidence="9" type="ORF">AGOS_ABR093C</name>
</gene>
<dbReference type="GO" id="GO:0005730">
    <property type="term" value="C:nucleolus"/>
    <property type="evidence" value="ECO:0007669"/>
    <property type="project" value="EnsemblFungi"/>
</dbReference>
<dbReference type="AlphaFoldDB" id="Q75DD4"/>
<dbReference type="GeneID" id="4619143"/>
<dbReference type="FunCoup" id="Q75DD4">
    <property type="interactions" value="79"/>
</dbReference>
<evidence type="ECO:0000256" key="6">
    <source>
        <dbReference type="ARBA" id="ARBA00023242"/>
    </source>
</evidence>
<dbReference type="HOGENOM" id="CLU_1288635_0_0_1"/>
<dbReference type="Pfam" id="PF02229">
    <property type="entry name" value="PC4"/>
    <property type="match status" value="1"/>
</dbReference>
<dbReference type="EMBL" id="AE016815">
    <property type="protein sequence ID" value="AAS50863.2"/>
    <property type="molecule type" value="Genomic_DNA"/>
</dbReference>
<dbReference type="InterPro" id="IPR003173">
    <property type="entry name" value="PC4_C"/>
</dbReference>
<dbReference type="OMA" id="HISPHED"/>
<dbReference type="OrthoDB" id="2505440at2759"/>
<dbReference type="GO" id="GO:0005654">
    <property type="term" value="C:nucleoplasm"/>
    <property type="evidence" value="ECO:0007669"/>
    <property type="project" value="EnsemblFungi"/>
</dbReference>
<dbReference type="GO" id="GO:0070898">
    <property type="term" value="P:RNA polymerase III preinitiation complex assembly"/>
    <property type="evidence" value="ECO:0007669"/>
    <property type="project" value="EnsemblFungi"/>
</dbReference>
<dbReference type="SUPFAM" id="SSF54447">
    <property type="entry name" value="ssDNA-binding transcriptional regulator domain"/>
    <property type="match status" value="1"/>
</dbReference>
<feature type="compositionally biased region" description="Basic and acidic residues" evidence="7">
    <location>
        <begin position="128"/>
        <end position="148"/>
    </location>
</feature>
<dbReference type="GO" id="GO:0005634">
    <property type="term" value="C:nucleus"/>
    <property type="evidence" value="ECO:0000318"/>
    <property type="project" value="GO_Central"/>
</dbReference>
<dbReference type="GO" id="GO:0045945">
    <property type="term" value="P:positive regulation of transcription by RNA polymerase III"/>
    <property type="evidence" value="ECO:0007669"/>
    <property type="project" value="EnsemblFungi"/>
</dbReference>
<keyword evidence="5" id="KW-0804">Transcription</keyword>
<accession>Q75DD4</accession>
<dbReference type="GO" id="GO:0060261">
    <property type="term" value="P:positive regulation of transcription initiation by RNA polymerase II"/>
    <property type="evidence" value="ECO:0007669"/>
    <property type="project" value="InterPro"/>
</dbReference>
<dbReference type="Proteomes" id="UP000000591">
    <property type="component" value="Chromosome II"/>
</dbReference>
<feature type="domain" description="Transcriptional coactivator p15 (PC4) C-terminal" evidence="8">
    <location>
        <begin position="51"/>
        <end position="104"/>
    </location>
</feature>
<proteinExistence type="inferred from homology"/>
<dbReference type="PANTHER" id="PTHR13215">
    <property type="entry name" value="RNA POLYMERASE II TRANSCRIPTIONAL COACTIVATOR"/>
    <property type="match status" value="1"/>
</dbReference>
<evidence type="ECO:0000256" key="5">
    <source>
        <dbReference type="ARBA" id="ARBA00023163"/>
    </source>
</evidence>
<dbReference type="GO" id="GO:0051053">
    <property type="term" value="P:negative regulation of DNA metabolic process"/>
    <property type="evidence" value="ECO:0007669"/>
    <property type="project" value="EnsemblFungi"/>
</dbReference>
<dbReference type="GO" id="GO:0051880">
    <property type="term" value="F:G-quadruplex DNA binding"/>
    <property type="evidence" value="ECO:0007669"/>
    <property type="project" value="EnsemblFungi"/>
</dbReference>
<dbReference type="GO" id="GO:0032968">
    <property type="term" value="P:positive regulation of transcription elongation by RNA polymerase II"/>
    <property type="evidence" value="ECO:0007669"/>
    <property type="project" value="EnsemblFungi"/>
</dbReference>
<evidence type="ECO:0000313" key="10">
    <source>
        <dbReference type="Proteomes" id="UP000000591"/>
    </source>
</evidence>
<dbReference type="GO" id="GO:0006303">
    <property type="term" value="P:double-strand break repair via nonhomologous end joining"/>
    <property type="evidence" value="ECO:0007669"/>
    <property type="project" value="EnsemblFungi"/>
</dbReference>
<evidence type="ECO:0000259" key="8">
    <source>
        <dbReference type="Pfam" id="PF02229"/>
    </source>
</evidence>
<evidence type="ECO:0000256" key="3">
    <source>
        <dbReference type="ARBA" id="ARBA00023015"/>
    </source>
</evidence>
<keyword evidence="10" id="KW-1185">Reference proteome</keyword>
<feature type="compositionally biased region" description="Acidic residues" evidence="7">
    <location>
        <begin position="184"/>
        <end position="195"/>
    </location>
</feature>
<dbReference type="GO" id="GO:0003682">
    <property type="term" value="F:chromatin binding"/>
    <property type="evidence" value="ECO:0007669"/>
    <property type="project" value="EnsemblFungi"/>
</dbReference>
<reference evidence="10" key="2">
    <citation type="journal article" date="2013" name="G3 (Bethesda)">
        <title>Genomes of Ashbya fungi isolated from insects reveal four mating-type loci, numerous translocations, lack of transposons, and distinct gene duplications.</title>
        <authorList>
            <person name="Dietrich F.S."/>
            <person name="Voegeli S."/>
            <person name="Kuo S."/>
            <person name="Philippsen P."/>
        </authorList>
    </citation>
    <scope>GENOME REANNOTATION</scope>
    <source>
        <strain evidence="10">ATCC 10895 / CBS 109.51 / FGSC 9923 / NRRL Y-1056</strain>
    </source>
</reference>
<keyword evidence="6" id="KW-0539">Nucleus</keyword>
<dbReference type="GO" id="GO:0003713">
    <property type="term" value="F:transcription coactivator activity"/>
    <property type="evidence" value="ECO:0000318"/>
    <property type="project" value="GO_Central"/>
</dbReference>
<evidence type="ECO:0000256" key="7">
    <source>
        <dbReference type="SAM" id="MobiDB-lite"/>
    </source>
</evidence>
<evidence type="ECO:0000256" key="4">
    <source>
        <dbReference type="ARBA" id="ARBA00023125"/>
    </source>
</evidence>